<dbReference type="EMBL" id="CAXKWB010026440">
    <property type="protein sequence ID" value="CAL4130223.1"/>
    <property type="molecule type" value="Genomic_DNA"/>
</dbReference>
<dbReference type="Proteomes" id="UP001497623">
    <property type="component" value="Unassembled WGS sequence"/>
</dbReference>
<dbReference type="PANTHER" id="PTHR46312">
    <property type="entry name" value="NACHT DOMAIN-CONTAINING PROTEIN"/>
    <property type="match status" value="1"/>
</dbReference>
<organism evidence="2 3">
    <name type="scientific">Meganyctiphanes norvegica</name>
    <name type="common">Northern krill</name>
    <name type="synonym">Thysanopoda norvegica</name>
    <dbReference type="NCBI Taxonomy" id="48144"/>
    <lineage>
        <taxon>Eukaryota</taxon>
        <taxon>Metazoa</taxon>
        <taxon>Ecdysozoa</taxon>
        <taxon>Arthropoda</taxon>
        <taxon>Crustacea</taxon>
        <taxon>Multicrustacea</taxon>
        <taxon>Malacostraca</taxon>
        <taxon>Eumalacostraca</taxon>
        <taxon>Eucarida</taxon>
        <taxon>Euphausiacea</taxon>
        <taxon>Euphausiidae</taxon>
        <taxon>Meganyctiphanes</taxon>
    </lineage>
</organism>
<sequence length="771" mass="88645">MSHSLSGPILDLDLNRFKVIFTLNTVGQSSLLIVYQYVKRYPDTKSIKEHLINDFHISDEEFNKLFDRSMIQVIEQTPKSGESYDISLLRRCIKVLSEFYDPSSRKKGKKESELQCKCQKLVDKRNQTFHSFSGLDNDAMKKEIETINNLIDDILSSLKVQFPAKTTELSNIKKDTDDKISEILAQPLGKYEIKIYLAHKHLREEIPDFKIRCKEYGKIKMLDFLSGCRSLHDVKLLYTEVIVRQSNKYLENNPIKCTDIIKMATEDTILLINSVAGGGKTTTFRKGISDWGEGGLLMSTHDFDFIFPMLFRNTRISSVAELIGDLLPNARVKIGTKDILHCISDPSYKILFYCDGYDERNKNSQKLFIEIRDLKEKYEHIRVIITSRPESVKYLYYHRGEKLNIDHLQILGILESKRKEFLLKYHDELIKAGLSSQSTDDLLNFFDGCSSRHKDLYSLPINLAILSWLWGQDRERAKTVKSAAGLYIAISDILMEKLVCRIVQNYPSIMENICRDLDDLNDLIDQFKENMYNESLISLRHDRMYIDQTGSNNLRSVCKAIKLPFVELKGAFLLTKLEWFTDLEDSLELPHKGMMDFYSANCIASKLSQGGRTIKEILLELYNNDHSQFELEKYQNVLLLLGGILALKDASLVANHGPEIIQLLKDTGIRNNSQWYDVFEDFNLNRAAAEQFGKLIAPSLDIEDFEIKSADVEILATLIQYVNIDSVTLDIDSTDTPAQLPDLVNVLRSKNCNLIIRKIVDNNLTFWNSIT</sequence>
<dbReference type="InterPro" id="IPR027417">
    <property type="entry name" value="P-loop_NTPase"/>
</dbReference>
<feature type="non-terminal residue" evidence="2">
    <location>
        <position position="771"/>
    </location>
</feature>
<feature type="domain" description="NACHT" evidence="1">
    <location>
        <begin position="271"/>
        <end position="427"/>
    </location>
</feature>
<evidence type="ECO:0000313" key="3">
    <source>
        <dbReference type="Proteomes" id="UP001497623"/>
    </source>
</evidence>
<dbReference type="Pfam" id="PF05729">
    <property type="entry name" value="NACHT"/>
    <property type="match status" value="1"/>
</dbReference>
<dbReference type="Gene3D" id="3.40.50.300">
    <property type="entry name" value="P-loop containing nucleotide triphosphate hydrolases"/>
    <property type="match status" value="1"/>
</dbReference>
<accession>A0AAV2RMJ7</accession>
<name>A0AAV2RMJ7_MEGNR</name>
<dbReference type="PANTHER" id="PTHR46312:SF2">
    <property type="entry name" value="NUCLEOTIDE-BINDING OLIGOMERIZATION DOMAIN-CONTAINING PROTEIN 2-LIKE"/>
    <property type="match status" value="1"/>
</dbReference>
<evidence type="ECO:0000259" key="1">
    <source>
        <dbReference type="Pfam" id="PF05729"/>
    </source>
</evidence>
<comment type="caution">
    <text evidence="2">The sequence shown here is derived from an EMBL/GenBank/DDBJ whole genome shotgun (WGS) entry which is preliminary data.</text>
</comment>
<gene>
    <name evidence="2" type="ORF">MNOR_LOCUS26452</name>
</gene>
<keyword evidence="3" id="KW-1185">Reference proteome</keyword>
<reference evidence="2 3" key="1">
    <citation type="submission" date="2024-05" db="EMBL/GenBank/DDBJ databases">
        <authorList>
            <person name="Wallberg A."/>
        </authorList>
    </citation>
    <scope>NUCLEOTIDE SEQUENCE [LARGE SCALE GENOMIC DNA]</scope>
</reference>
<proteinExistence type="predicted"/>
<dbReference type="InterPro" id="IPR007111">
    <property type="entry name" value="NACHT_NTPase"/>
</dbReference>
<evidence type="ECO:0000313" key="2">
    <source>
        <dbReference type="EMBL" id="CAL4130223.1"/>
    </source>
</evidence>
<dbReference type="AlphaFoldDB" id="A0AAV2RMJ7"/>
<protein>
    <recommendedName>
        <fullName evidence="1">NACHT domain-containing protein</fullName>
    </recommendedName>
</protein>